<keyword evidence="9" id="KW-1185">Reference proteome</keyword>
<name>A0A286DDR7_9GAMM</name>
<evidence type="ECO:0000256" key="5">
    <source>
        <dbReference type="SAM" id="MobiDB-lite"/>
    </source>
</evidence>
<keyword evidence="3 6" id="KW-1133">Transmembrane helix</keyword>
<dbReference type="InterPro" id="IPR032710">
    <property type="entry name" value="NTF2-like_dom_sf"/>
</dbReference>
<dbReference type="EMBL" id="OCND01000011">
    <property type="protein sequence ID" value="SOD56785.1"/>
    <property type="molecule type" value="Genomic_DNA"/>
</dbReference>
<dbReference type="AlphaFoldDB" id="A0A286DDR7"/>
<feature type="compositionally biased region" description="Polar residues" evidence="5">
    <location>
        <begin position="250"/>
        <end position="260"/>
    </location>
</feature>
<evidence type="ECO:0000256" key="3">
    <source>
        <dbReference type="ARBA" id="ARBA00022989"/>
    </source>
</evidence>
<keyword evidence="4 6" id="KW-0472">Membrane</keyword>
<dbReference type="SUPFAM" id="SSF54427">
    <property type="entry name" value="NTF2-like"/>
    <property type="match status" value="1"/>
</dbReference>
<dbReference type="Proteomes" id="UP000219374">
    <property type="component" value="Unassembled WGS sequence"/>
</dbReference>
<protein>
    <submittedName>
        <fullName evidence="8">Type IV secretion system protein VirB8</fullName>
    </submittedName>
</protein>
<dbReference type="Pfam" id="PF04335">
    <property type="entry name" value="VirB8"/>
    <property type="match status" value="1"/>
</dbReference>
<dbReference type="RefSeq" id="WP_097123288.1">
    <property type="nucleotide sequence ID" value="NZ_OCND01000011.1"/>
</dbReference>
<accession>A0A286DDR7</accession>
<dbReference type="Gene3D" id="3.10.450.230">
    <property type="entry name" value="VirB8 protein"/>
    <property type="match status" value="1"/>
</dbReference>
<organism evidence="8 9">
    <name type="scientific">Pseudoxanthomonas wuyuanensis</name>
    <dbReference type="NCBI Taxonomy" id="1073196"/>
    <lineage>
        <taxon>Bacteria</taxon>
        <taxon>Pseudomonadati</taxon>
        <taxon>Pseudomonadota</taxon>
        <taxon>Gammaproteobacteria</taxon>
        <taxon>Lysobacterales</taxon>
        <taxon>Lysobacteraceae</taxon>
        <taxon>Pseudoxanthomonas</taxon>
    </lineage>
</organism>
<evidence type="ECO:0000313" key="8">
    <source>
        <dbReference type="EMBL" id="SOD56785.1"/>
    </source>
</evidence>
<evidence type="ECO:0000256" key="4">
    <source>
        <dbReference type="ARBA" id="ARBA00023136"/>
    </source>
</evidence>
<dbReference type="GO" id="GO:0016020">
    <property type="term" value="C:membrane"/>
    <property type="evidence" value="ECO:0007669"/>
    <property type="project" value="UniProtKB-SubCell"/>
</dbReference>
<evidence type="ECO:0000256" key="6">
    <source>
        <dbReference type="SAM" id="Phobius"/>
    </source>
</evidence>
<dbReference type="OrthoDB" id="9816242at2"/>
<evidence type="ECO:0000259" key="7">
    <source>
        <dbReference type="Pfam" id="PF04335"/>
    </source>
</evidence>
<reference evidence="8 9" key="1">
    <citation type="submission" date="2017-09" db="EMBL/GenBank/DDBJ databases">
        <authorList>
            <person name="Ehlers B."/>
            <person name="Leendertz F.H."/>
        </authorList>
    </citation>
    <scope>NUCLEOTIDE SEQUENCE [LARGE SCALE GENOMIC DNA]</scope>
    <source>
        <strain evidence="8 9">CGMCC 1.10978</strain>
    </source>
</reference>
<feature type="transmembrane region" description="Helical" evidence="6">
    <location>
        <begin position="36"/>
        <end position="57"/>
    </location>
</feature>
<dbReference type="CDD" id="cd16424">
    <property type="entry name" value="VirB8"/>
    <property type="match status" value="1"/>
</dbReference>
<feature type="region of interest" description="Disordered" evidence="5">
    <location>
        <begin position="250"/>
        <end position="311"/>
    </location>
</feature>
<evidence type="ECO:0000313" key="9">
    <source>
        <dbReference type="Proteomes" id="UP000219374"/>
    </source>
</evidence>
<proteinExistence type="predicted"/>
<evidence type="ECO:0000256" key="2">
    <source>
        <dbReference type="ARBA" id="ARBA00022692"/>
    </source>
</evidence>
<evidence type="ECO:0000256" key="1">
    <source>
        <dbReference type="ARBA" id="ARBA00004167"/>
    </source>
</evidence>
<feature type="domain" description="Bacterial virulence protein VirB8" evidence="7">
    <location>
        <begin position="18"/>
        <end position="237"/>
    </location>
</feature>
<gene>
    <name evidence="8" type="ORF">SAMN06296416_1117</name>
</gene>
<comment type="subcellular location">
    <subcellularLocation>
        <location evidence="1">Membrane</location>
        <topology evidence="1">Single-pass membrane protein</topology>
    </subcellularLocation>
</comment>
<keyword evidence="2 6" id="KW-0812">Transmembrane</keyword>
<sequence length="311" mass="33471">MFGKNKDSPKVESAVAKAVNFELTIADIARRSERRAWLVAWCSLVMSLILAGGYFYVIPLKEKIPYLVMADAYSGNATVARLQGDFVNNSITASEAINRSNVAHFVLARESYDIALLTLRDWTTVYTMSTPEVASGYTALHSRNNPNSPYAQYGSSRAIRVKILSIVFEGGGKGVAPKGATVRIQRSVYDKATGVSRPLDSKIVTMAFTYKTNLKMSENDRIENPLGFQVTAYRVDSDYAAMPPLETEASMQAATQTQIGPGQAPPPAEGMAPQPDPAMFNNPDAALPAAPAPPGVVPEATSPAAPVVPQR</sequence>
<dbReference type="InterPro" id="IPR007430">
    <property type="entry name" value="VirB8"/>
</dbReference>